<feature type="transmembrane region" description="Helical" evidence="1">
    <location>
        <begin position="36"/>
        <end position="61"/>
    </location>
</feature>
<accession>S4PSP3</accession>
<keyword evidence="1" id="KW-0812">Transmembrane</keyword>
<proteinExistence type="predicted"/>
<protein>
    <submittedName>
        <fullName evidence="2">Uncharacterized protein</fullName>
    </submittedName>
</protein>
<evidence type="ECO:0000313" key="2">
    <source>
        <dbReference type="EMBL" id="JAA79122.1"/>
    </source>
</evidence>
<feature type="non-terminal residue" evidence="2">
    <location>
        <position position="68"/>
    </location>
</feature>
<name>S4PSP3_9NEOP</name>
<feature type="non-terminal residue" evidence="2">
    <location>
        <position position="1"/>
    </location>
</feature>
<reference evidence="2" key="2">
    <citation type="submission" date="2013-05" db="EMBL/GenBank/DDBJ databases">
        <authorList>
            <person name="Carter J.-M."/>
            <person name="Baker S.C."/>
            <person name="Pink R."/>
            <person name="Carter D.R.F."/>
            <person name="Collins A."/>
            <person name="Tomlin J."/>
            <person name="Gibbs M."/>
            <person name="Breuker C.J."/>
        </authorList>
    </citation>
    <scope>NUCLEOTIDE SEQUENCE</scope>
    <source>
        <tissue evidence="2">Ovary</tissue>
    </source>
</reference>
<evidence type="ECO:0000256" key="1">
    <source>
        <dbReference type="SAM" id="Phobius"/>
    </source>
</evidence>
<dbReference type="EMBL" id="GAIX01013438">
    <property type="protein sequence ID" value="JAA79122.1"/>
    <property type="molecule type" value="Transcribed_RNA"/>
</dbReference>
<organism evidence="2">
    <name type="scientific">Pararge aegeria</name>
    <name type="common">speckled wood butterfly</name>
    <dbReference type="NCBI Taxonomy" id="116150"/>
    <lineage>
        <taxon>Eukaryota</taxon>
        <taxon>Metazoa</taxon>
        <taxon>Ecdysozoa</taxon>
        <taxon>Arthropoda</taxon>
        <taxon>Hexapoda</taxon>
        <taxon>Insecta</taxon>
        <taxon>Pterygota</taxon>
        <taxon>Neoptera</taxon>
        <taxon>Endopterygota</taxon>
        <taxon>Lepidoptera</taxon>
        <taxon>Glossata</taxon>
        <taxon>Ditrysia</taxon>
        <taxon>Papilionoidea</taxon>
        <taxon>Nymphalidae</taxon>
        <taxon>Satyrinae</taxon>
        <taxon>Satyrini</taxon>
        <taxon>Parargina</taxon>
        <taxon>Pararge</taxon>
    </lineage>
</organism>
<keyword evidence="1" id="KW-1133">Transmembrane helix</keyword>
<dbReference type="AlphaFoldDB" id="S4PSP3"/>
<keyword evidence="1" id="KW-0472">Membrane</keyword>
<reference evidence="2" key="1">
    <citation type="journal article" date="2013" name="BMC Genomics">
        <title>Unscrambling butterfly oogenesis.</title>
        <authorList>
            <person name="Carter J.M."/>
            <person name="Baker S.C."/>
            <person name="Pink R."/>
            <person name="Carter D.R."/>
            <person name="Collins A."/>
            <person name="Tomlin J."/>
            <person name="Gibbs M."/>
            <person name="Breuker C.J."/>
        </authorList>
    </citation>
    <scope>NUCLEOTIDE SEQUENCE</scope>
    <source>
        <tissue evidence="2">Ovary</tissue>
    </source>
</reference>
<sequence length="68" mass="7654">LRAHGGFLVLSLPGLYVRVVRVDVDPRRHYVQLRPLGRLLLGVVAHELHILYAVAGIIAYVNWKDISV</sequence>